<evidence type="ECO:0000256" key="1">
    <source>
        <dbReference type="RuleBase" id="RU363097"/>
    </source>
</evidence>
<keyword evidence="1" id="KW-0444">Lipid biosynthesis</keyword>
<dbReference type="PANTHER" id="PTHR11011:SF45">
    <property type="entry name" value="FATTY ACYL-COA REDUCTASE CG8306-RELATED"/>
    <property type="match status" value="1"/>
</dbReference>
<dbReference type="GO" id="GO:0080019">
    <property type="term" value="F:alcohol-forming very long-chain fatty acyl-CoA reductase activity"/>
    <property type="evidence" value="ECO:0007669"/>
    <property type="project" value="InterPro"/>
</dbReference>
<dbReference type="GO" id="GO:0035336">
    <property type="term" value="P:long-chain fatty-acyl-CoA metabolic process"/>
    <property type="evidence" value="ECO:0007669"/>
    <property type="project" value="TreeGrafter"/>
</dbReference>
<dbReference type="Proteomes" id="UP000813385">
    <property type="component" value="Unassembled WGS sequence"/>
</dbReference>
<feature type="domain" description="Thioester reductase (TE)" evidence="2">
    <location>
        <begin position="10"/>
        <end position="250"/>
    </location>
</feature>
<organism evidence="3 4">
    <name type="scientific">Plectosphaerella cucumerina</name>
    <dbReference type="NCBI Taxonomy" id="40658"/>
    <lineage>
        <taxon>Eukaryota</taxon>
        <taxon>Fungi</taxon>
        <taxon>Dikarya</taxon>
        <taxon>Ascomycota</taxon>
        <taxon>Pezizomycotina</taxon>
        <taxon>Sordariomycetes</taxon>
        <taxon>Hypocreomycetidae</taxon>
        <taxon>Glomerellales</taxon>
        <taxon>Plectosphaerellaceae</taxon>
        <taxon>Plectosphaerella</taxon>
    </lineage>
</organism>
<dbReference type="InterPro" id="IPR026055">
    <property type="entry name" value="FAR"/>
</dbReference>
<dbReference type="AlphaFoldDB" id="A0A8K0TCZ5"/>
<accession>A0A8K0TCZ5</accession>
<dbReference type="EC" id="1.2.1.84" evidence="1"/>
<dbReference type="PANTHER" id="PTHR11011">
    <property type="entry name" value="MALE STERILITY PROTEIN 2-RELATED"/>
    <property type="match status" value="1"/>
</dbReference>
<dbReference type="OrthoDB" id="4845453at2759"/>
<comment type="function">
    <text evidence="1">Catalyzes the reduction of fatty acyl-CoA to fatty alcohols.</text>
</comment>
<evidence type="ECO:0000313" key="3">
    <source>
        <dbReference type="EMBL" id="KAH7353191.1"/>
    </source>
</evidence>
<protein>
    <recommendedName>
        <fullName evidence="1">Fatty acyl-CoA reductase</fullName>
        <ecNumber evidence="1">1.2.1.84</ecNumber>
    </recommendedName>
</protein>
<dbReference type="GO" id="GO:0102965">
    <property type="term" value="F:alcohol-forming long-chain fatty acyl-CoA reductase activity"/>
    <property type="evidence" value="ECO:0007669"/>
    <property type="project" value="UniProtKB-EC"/>
</dbReference>
<dbReference type="SUPFAM" id="SSF51735">
    <property type="entry name" value="NAD(P)-binding Rossmann-fold domains"/>
    <property type="match status" value="1"/>
</dbReference>
<keyword evidence="1" id="KW-0443">Lipid metabolism</keyword>
<evidence type="ECO:0000259" key="2">
    <source>
        <dbReference type="Pfam" id="PF07993"/>
    </source>
</evidence>
<dbReference type="Gene3D" id="3.40.50.720">
    <property type="entry name" value="NAD(P)-binding Rossmann-like Domain"/>
    <property type="match status" value="1"/>
</dbReference>
<reference evidence="3" key="1">
    <citation type="journal article" date="2021" name="Nat. Commun.">
        <title>Genetic determinants of endophytism in the Arabidopsis root mycobiome.</title>
        <authorList>
            <person name="Mesny F."/>
            <person name="Miyauchi S."/>
            <person name="Thiergart T."/>
            <person name="Pickel B."/>
            <person name="Atanasova L."/>
            <person name="Karlsson M."/>
            <person name="Huettel B."/>
            <person name="Barry K.W."/>
            <person name="Haridas S."/>
            <person name="Chen C."/>
            <person name="Bauer D."/>
            <person name="Andreopoulos W."/>
            <person name="Pangilinan J."/>
            <person name="LaButti K."/>
            <person name="Riley R."/>
            <person name="Lipzen A."/>
            <person name="Clum A."/>
            <person name="Drula E."/>
            <person name="Henrissat B."/>
            <person name="Kohler A."/>
            <person name="Grigoriev I.V."/>
            <person name="Martin F.M."/>
            <person name="Hacquard S."/>
        </authorList>
    </citation>
    <scope>NUCLEOTIDE SEQUENCE</scope>
    <source>
        <strain evidence="3">MPI-CAGE-AT-0016</strain>
    </source>
</reference>
<name>A0A8K0TCZ5_9PEZI</name>
<dbReference type="InterPro" id="IPR036291">
    <property type="entry name" value="NAD(P)-bd_dom_sf"/>
</dbReference>
<dbReference type="InterPro" id="IPR013120">
    <property type="entry name" value="FAR_NAD-bd"/>
</dbReference>
<comment type="catalytic activity">
    <reaction evidence="1">
        <text>a long-chain fatty acyl-CoA + 2 NADPH + 2 H(+) = a long-chain primary fatty alcohol + 2 NADP(+) + CoA</text>
        <dbReference type="Rhea" id="RHEA:52716"/>
        <dbReference type="ChEBI" id="CHEBI:15378"/>
        <dbReference type="ChEBI" id="CHEBI:57287"/>
        <dbReference type="ChEBI" id="CHEBI:57783"/>
        <dbReference type="ChEBI" id="CHEBI:58349"/>
        <dbReference type="ChEBI" id="CHEBI:77396"/>
        <dbReference type="ChEBI" id="CHEBI:83139"/>
        <dbReference type="EC" id="1.2.1.84"/>
    </reaction>
</comment>
<dbReference type="CDD" id="cd05236">
    <property type="entry name" value="FAR-N_SDR_e"/>
    <property type="match status" value="1"/>
</dbReference>
<proteinExistence type="inferred from homology"/>
<dbReference type="EMBL" id="JAGPXD010000005">
    <property type="protein sequence ID" value="KAH7353191.1"/>
    <property type="molecule type" value="Genomic_DNA"/>
</dbReference>
<comment type="caution">
    <text evidence="3">The sequence shown here is derived from an EMBL/GenBank/DDBJ whole genome shotgun (WGS) entry which is preliminary data.</text>
</comment>
<keyword evidence="1" id="KW-0521">NADP</keyword>
<sequence>MATPSNVFLVTGAAGFLGKVVLEELLRQKDTLPVSSIILLIRPKQGETARQGFDKTIASSLCFSALPEGWEKSVEVIDSELALPRCGLADADFQHITETATHIIHAAGCVKFNSTLSEALSSNTDGALNVVELARSCRRLHRIVTTSTAYVSHPGTPALAQLGPVGHPNVYSLSKCLAEHLIFERRGNLPVTIVRPSIISAALRYPEPGWIDSRAAFAGLVLCFGKGILKVVNGRRDTQLDIIPVDEVASCLIREIFQPVAFAEDPSPARIAFSVTTSRYSLSINEICQLLQEFFHQIPETGGRRFRFIGRGWLFKFNEALHHSAPLTLHSVICRFKGRLELRRQSDKALKIVKAMNVAFSHYTRRTYEFQSEGPGEQFDPRQYITVACEGVRQHLMAG</sequence>
<dbReference type="Pfam" id="PF07993">
    <property type="entry name" value="NAD_binding_4"/>
    <property type="match status" value="1"/>
</dbReference>
<comment type="similarity">
    <text evidence="1">Belongs to the fatty acyl-CoA reductase family.</text>
</comment>
<keyword evidence="4" id="KW-1185">Reference proteome</keyword>
<gene>
    <name evidence="3" type="ORF">B0T11DRAFT_300368</name>
</gene>
<evidence type="ECO:0000313" key="4">
    <source>
        <dbReference type="Proteomes" id="UP000813385"/>
    </source>
</evidence>
<keyword evidence="1" id="KW-0560">Oxidoreductase</keyword>